<dbReference type="InterPro" id="IPR003439">
    <property type="entry name" value="ABC_transporter-like_ATP-bd"/>
</dbReference>
<reference evidence="4 5" key="1">
    <citation type="submission" date="2018-02" db="EMBL/GenBank/DDBJ databases">
        <title>Genome sequence of the basidiomycete white-rot fungus Phlebia centrifuga.</title>
        <authorList>
            <person name="Granchi Z."/>
            <person name="Peng M."/>
            <person name="de Vries R.P."/>
            <person name="Hilden K."/>
            <person name="Makela M.R."/>
            <person name="Grigoriev I."/>
            <person name="Riley R."/>
        </authorList>
    </citation>
    <scope>NUCLEOTIDE SEQUENCE [LARGE SCALE GENOMIC DNA]</scope>
    <source>
        <strain evidence="4 5">FBCC195</strain>
    </source>
</reference>
<dbReference type="GO" id="GO:0042626">
    <property type="term" value="F:ATPase-coupled transmembrane transporter activity"/>
    <property type="evidence" value="ECO:0007669"/>
    <property type="project" value="TreeGrafter"/>
</dbReference>
<organism evidence="4 5">
    <name type="scientific">Hermanssonia centrifuga</name>
    <dbReference type="NCBI Taxonomy" id="98765"/>
    <lineage>
        <taxon>Eukaryota</taxon>
        <taxon>Fungi</taxon>
        <taxon>Dikarya</taxon>
        <taxon>Basidiomycota</taxon>
        <taxon>Agaricomycotina</taxon>
        <taxon>Agaricomycetes</taxon>
        <taxon>Polyporales</taxon>
        <taxon>Meruliaceae</taxon>
        <taxon>Hermanssonia</taxon>
    </lineage>
</organism>
<protein>
    <recommendedName>
        <fullName evidence="3">ABC transporter domain-containing protein</fullName>
    </recommendedName>
</protein>
<dbReference type="SUPFAM" id="SSF52540">
    <property type="entry name" value="P-loop containing nucleoside triphosphate hydrolases"/>
    <property type="match status" value="1"/>
</dbReference>
<dbReference type="GO" id="GO:0005524">
    <property type="term" value="F:ATP binding"/>
    <property type="evidence" value="ECO:0007669"/>
    <property type="project" value="UniProtKB-KW"/>
</dbReference>
<keyword evidence="1" id="KW-0547">Nucleotide-binding</keyword>
<evidence type="ECO:0000259" key="3">
    <source>
        <dbReference type="Pfam" id="PF00005"/>
    </source>
</evidence>
<dbReference type="STRING" id="98765.A0A2R6NZM3"/>
<gene>
    <name evidence="4" type="ORF">PHLCEN_2v6598</name>
</gene>
<feature type="domain" description="ABC transporter" evidence="3">
    <location>
        <begin position="2"/>
        <end position="129"/>
    </location>
</feature>
<dbReference type="Pfam" id="PF00005">
    <property type="entry name" value="ABC_tran"/>
    <property type="match status" value="1"/>
</dbReference>
<dbReference type="PANTHER" id="PTHR24223">
    <property type="entry name" value="ATP-BINDING CASSETTE SUB-FAMILY C"/>
    <property type="match status" value="1"/>
</dbReference>
<name>A0A2R6NZM3_9APHY</name>
<proteinExistence type="predicted"/>
<feature type="non-terminal residue" evidence="4">
    <location>
        <position position="1"/>
    </location>
</feature>
<evidence type="ECO:0000256" key="1">
    <source>
        <dbReference type="ARBA" id="ARBA00022741"/>
    </source>
</evidence>
<dbReference type="Proteomes" id="UP000186601">
    <property type="component" value="Unassembled WGS sequence"/>
</dbReference>
<dbReference type="EMBL" id="MLYV02000635">
    <property type="protein sequence ID" value="PSR80889.1"/>
    <property type="molecule type" value="Genomic_DNA"/>
</dbReference>
<comment type="caution">
    <text evidence="4">The sequence shown here is derived from an EMBL/GenBank/DDBJ whole genome shotgun (WGS) entry which is preliminary data.</text>
</comment>
<keyword evidence="2" id="KW-0067">ATP-binding</keyword>
<keyword evidence="5" id="KW-1185">Reference proteome</keyword>
<accession>A0A2R6NZM3</accession>
<dbReference type="Gene3D" id="3.40.50.300">
    <property type="entry name" value="P-loop containing nucleotide triphosphate hydrolases"/>
    <property type="match status" value="1"/>
</dbReference>
<dbReference type="InterPro" id="IPR027417">
    <property type="entry name" value="P-loop_NTPase"/>
</dbReference>
<dbReference type="GO" id="GO:0016887">
    <property type="term" value="F:ATP hydrolysis activity"/>
    <property type="evidence" value="ECO:0007669"/>
    <property type="project" value="InterPro"/>
</dbReference>
<dbReference type="AlphaFoldDB" id="A0A2R6NZM3"/>
<evidence type="ECO:0000256" key="2">
    <source>
        <dbReference type="ARBA" id="ARBA00022840"/>
    </source>
</evidence>
<dbReference type="OrthoDB" id="6500128at2759"/>
<sequence length="207" mass="22308">GKVYYDGLATDSVNLDALRSQITIIPQVVGSSYPERDNPEGLTSMSQPELLAGTIRENIDPFGQYEDAILNDALRAAGLSSLQSKTNEGRLTLDSAISSGGGNISVGQRQVIALARAIVRQSKLLILDEDYETDSVAQESLRKEVAKDITLLTIAHRLRTIMDSDVIVEFGKPSKLLENAQGFLCSLVDASGDKERLHAMAADNSST</sequence>
<evidence type="ECO:0000313" key="5">
    <source>
        <dbReference type="Proteomes" id="UP000186601"/>
    </source>
</evidence>
<dbReference type="InterPro" id="IPR050173">
    <property type="entry name" value="ABC_transporter_C-like"/>
</dbReference>
<evidence type="ECO:0000313" key="4">
    <source>
        <dbReference type="EMBL" id="PSR80889.1"/>
    </source>
</evidence>
<dbReference type="GO" id="GO:0016020">
    <property type="term" value="C:membrane"/>
    <property type="evidence" value="ECO:0007669"/>
    <property type="project" value="TreeGrafter"/>
</dbReference>